<dbReference type="Proteomes" id="UP000828390">
    <property type="component" value="Unassembled WGS sequence"/>
</dbReference>
<accession>A0A9D4GV67</accession>
<dbReference type="EMBL" id="JAIWYP010000005">
    <property type="protein sequence ID" value="KAH3823512.1"/>
    <property type="molecule type" value="Genomic_DNA"/>
</dbReference>
<sequence>MSQSHLIKEKGQSNNVRAASASHTRSSSRVSRTMCALHKPVTLGQGQGSVGQCACCMSQSQFIKVKGKSNSVLAALVSHTGSRSRVSQTMCVLQESVTLDQGDDHSGR</sequence>
<protein>
    <submittedName>
        <fullName evidence="2">Uncharacterized protein</fullName>
    </submittedName>
</protein>
<comment type="caution">
    <text evidence="2">The sequence shown here is derived from an EMBL/GenBank/DDBJ whole genome shotgun (WGS) entry which is preliminary data.</text>
</comment>
<reference evidence="2" key="2">
    <citation type="submission" date="2020-11" db="EMBL/GenBank/DDBJ databases">
        <authorList>
            <person name="McCartney M.A."/>
            <person name="Auch B."/>
            <person name="Kono T."/>
            <person name="Mallez S."/>
            <person name="Becker A."/>
            <person name="Gohl D.M."/>
            <person name="Silverstein K.A.T."/>
            <person name="Koren S."/>
            <person name="Bechman K.B."/>
            <person name="Herman A."/>
            <person name="Abrahante J.E."/>
            <person name="Garbe J."/>
        </authorList>
    </citation>
    <scope>NUCLEOTIDE SEQUENCE</scope>
    <source>
        <strain evidence="2">Duluth1</strain>
        <tissue evidence="2">Whole animal</tissue>
    </source>
</reference>
<feature type="region of interest" description="Disordered" evidence="1">
    <location>
        <begin position="1"/>
        <end position="31"/>
    </location>
</feature>
<evidence type="ECO:0000313" key="3">
    <source>
        <dbReference type="Proteomes" id="UP000828390"/>
    </source>
</evidence>
<proteinExistence type="predicted"/>
<name>A0A9D4GV67_DREPO</name>
<organism evidence="2 3">
    <name type="scientific">Dreissena polymorpha</name>
    <name type="common">Zebra mussel</name>
    <name type="synonym">Mytilus polymorpha</name>
    <dbReference type="NCBI Taxonomy" id="45954"/>
    <lineage>
        <taxon>Eukaryota</taxon>
        <taxon>Metazoa</taxon>
        <taxon>Spiralia</taxon>
        <taxon>Lophotrochozoa</taxon>
        <taxon>Mollusca</taxon>
        <taxon>Bivalvia</taxon>
        <taxon>Autobranchia</taxon>
        <taxon>Heteroconchia</taxon>
        <taxon>Euheterodonta</taxon>
        <taxon>Imparidentia</taxon>
        <taxon>Neoheterodontei</taxon>
        <taxon>Myida</taxon>
        <taxon>Dreissenoidea</taxon>
        <taxon>Dreissenidae</taxon>
        <taxon>Dreissena</taxon>
    </lineage>
</organism>
<reference evidence="2" key="1">
    <citation type="journal article" date="2019" name="bioRxiv">
        <title>The Genome of the Zebra Mussel, Dreissena polymorpha: A Resource for Invasive Species Research.</title>
        <authorList>
            <person name="McCartney M.A."/>
            <person name="Auch B."/>
            <person name="Kono T."/>
            <person name="Mallez S."/>
            <person name="Zhang Y."/>
            <person name="Obille A."/>
            <person name="Becker A."/>
            <person name="Abrahante J.E."/>
            <person name="Garbe J."/>
            <person name="Badalamenti J.P."/>
            <person name="Herman A."/>
            <person name="Mangelson H."/>
            <person name="Liachko I."/>
            <person name="Sullivan S."/>
            <person name="Sone E.D."/>
            <person name="Koren S."/>
            <person name="Silverstein K.A.T."/>
            <person name="Beckman K.B."/>
            <person name="Gohl D.M."/>
        </authorList>
    </citation>
    <scope>NUCLEOTIDE SEQUENCE</scope>
    <source>
        <strain evidence="2">Duluth1</strain>
        <tissue evidence="2">Whole animal</tissue>
    </source>
</reference>
<feature type="compositionally biased region" description="Basic and acidic residues" evidence="1">
    <location>
        <begin position="1"/>
        <end position="11"/>
    </location>
</feature>
<evidence type="ECO:0000256" key="1">
    <source>
        <dbReference type="SAM" id="MobiDB-lite"/>
    </source>
</evidence>
<gene>
    <name evidence="2" type="ORF">DPMN_125318</name>
</gene>
<keyword evidence="3" id="KW-1185">Reference proteome</keyword>
<feature type="compositionally biased region" description="Low complexity" evidence="1">
    <location>
        <begin position="16"/>
        <end position="31"/>
    </location>
</feature>
<dbReference type="AlphaFoldDB" id="A0A9D4GV67"/>
<evidence type="ECO:0000313" key="2">
    <source>
        <dbReference type="EMBL" id="KAH3823512.1"/>
    </source>
</evidence>